<evidence type="ECO:0000256" key="1">
    <source>
        <dbReference type="SAM" id="Phobius"/>
    </source>
</evidence>
<keyword evidence="1" id="KW-0812">Transmembrane</keyword>
<dbReference type="RefSeq" id="WP_220586693.1">
    <property type="nucleotide sequence ID" value="NZ_RKLQ01000001.1"/>
</dbReference>
<dbReference type="EMBL" id="RKLQ01000001">
    <property type="protein sequence ID" value="MBX0302455.1"/>
    <property type="molecule type" value="Genomic_DNA"/>
</dbReference>
<reference evidence="2" key="1">
    <citation type="submission" date="2021-06" db="EMBL/GenBank/DDBJ databases">
        <title>Halomicroarcula sp. F24A a new haloarchaeum isolated from saline soil.</title>
        <authorList>
            <person name="Duran-Viseras A."/>
            <person name="Sanchez-Porro C."/>
            <person name="Ventosa A."/>
        </authorList>
    </citation>
    <scope>NUCLEOTIDE SEQUENCE</scope>
    <source>
        <strain evidence="2">F24A</strain>
    </source>
</reference>
<evidence type="ECO:0000313" key="2">
    <source>
        <dbReference type="EMBL" id="MBX0302455.1"/>
    </source>
</evidence>
<dbReference type="Pfam" id="PF26045">
    <property type="entry name" value="OB_2TM_halo"/>
    <property type="match status" value="1"/>
</dbReference>
<keyword evidence="3" id="KW-1185">Reference proteome</keyword>
<dbReference type="Proteomes" id="UP000783863">
    <property type="component" value="Unassembled WGS sequence"/>
</dbReference>
<gene>
    <name evidence="2" type="ORF">EGD98_02090</name>
</gene>
<comment type="caution">
    <text evidence="2">The sequence shown here is derived from an EMBL/GenBank/DDBJ whole genome shotgun (WGS) entry which is preliminary data.</text>
</comment>
<dbReference type="AlphaFoldDB" id="A0A8J8CBI9"/>
<keyword evidence="1" id="KW-1133">Transmembrane helix</keyword>
<organism evidence="2 3">
    <name type="scientific">Haloarcula salinisoli</name>
    <dbReference type="NCBI Taxonomy" id="2487746"/>
    <lineage>
        <taxon>Archaea</taxon>
        <taxon>Methanobacteriati</taxon>
        <taxon>Methanobacteriota</taxon>
        <taxon>Stenosarchaea group</taxon>
        <taxon>Halobacteria</taxon>
        <taxon>Halobacteriales</taxon>
        <taxon>Haloarculaceae</taxon>
        <taxon>Haloarcula</taxon>
    </lineage>
</organism>
<protein>
    <submittedName>
        <fullName evidence="2">Uncharacterized protein</fullName>
    </submittedName>
</protein>
<evidence type="ECO:0000313" key="3">
    <source>
        <dbReference type="Proteomes" id="UP000783863"/>
    </source>
</evidence>
<accession>A0A8J8CBI9</accession>
<sequence length="159" mass="16762">MSVLRRLLVALLLVTAMGALTVDYAASADANTAYPAQPDVEESPSAYHGERVVLWLTVTAVGDGRFTAGHWTVEATPVPASLDVGDTVAVAGTARPGHRLEANSISVIDATNRRYLYGVSVLALLASGLFVLARWRLDVQELALVPRGTETDSTGGDSQ</sequence>
<name>A0A8J8CBI9_9EURY</name>
<proteinExistence type="predicted"/>
<feature type="transmembrane region" description="Helical" evidence="1">
    <location>
        <begin position="115"/>
        <end position="133"/>
    </location>
</feature>
<keyword evidence="1" id="KW-0472">Membrane</keyword>
<dbReference type="InterPro" id="IPR058927">
    <property type="entry name" value="OB_2TM"/>
</dbReference>